<dbReference type="EMBL" id="BARV01012777">
    <property type="protein sequence ID" value="GAI07833.1"/>
    <property type="molecule type" value="Genomic_DNA"/>
</dbReference>
<dbReference type="Pfam" id="PF02585">
    <property type="entry name" value="PIG-L"/>
    <property type="match status" value="1"/>
</dbReference>
<dbReference type="InterPro" id="IPR003737">
    <property type="entry name" value="GlcNAc_PI_deacetylase-related"/>
</dbReference>
<name>X1KMD3_9ZZZZ</name>
<dbReference type="AlphaFoldDB" id="X1KMD3"/>
<protein>
    <recommendedName>
        <fullName evidence="2">LmbE family protein</fullName>
    </recommendedName>
</protein>
<comment type="caution">
    <text evidence="1">The sequence shown here is derived from an EMBL/GenBank/DDBJ whole genome shotgun (WGS) entry which is preliminary data.</text>
</comment>
<feature type="non-terminal residue" evidence="1">
    <location>
        <position position="36"/>
    </location>
</feature>
<gene>
    <name evidence="1" type="ORF">S06H3_23487</name>
</gene>
<dbReference type="InterPro" id="IPR024078">
    <property type="entry name" value="LmbE-like_dom_sf"/>
</dbReference>
<dbReference type="Gene3D" id="3.40.50.10320">
    <property type="entry name" value="LmbE-like"/>
    <property type="match status" value="1"/>
</dbReference>
<sequence>MRILAVGAHPDDLDILCAGTLAKLAKRGDKIFMGIL</sequence>
<organism evidence="1">
    <name type="scientific">marine sediment metagenome</name>
    <dbReference type="NCBI Taxonomy" id="412755"/>
    <lineage>
        <taxon>unclassified sequences</taxon>
        <taxon>metagenomes</taxon>
        <taxon>ecological metagenomes</taxon>
    </lineage>
</organism>
<proteinExistence type="predicted"/>
<reference evidence="1" key="1">
    <citation type="journal article" date="2014" name="Front. Microbiol.">
        <title>High frequency of phylogenetically diverse reductive dehalogenase-homologous genes in deep subseafloor sedimentary metagenomes.</title>
        <authorList>
            <person name="Kawai M."/>
            <person name="Futagami T."/>
            <person name="Toyoda A."/>
            <person name="Takaki Y."/>
            <person name="Nishi S."/>
            <person name="Hori S."/>
            <person name="Arai W."/>
            <person name="Tsubouchi T."/>
            <person name="Morono Y."/>
            <person name="Uchiyama I."/>
            <person name="Ito T."/>
            <person name="Fujiyama A."/>
            <person name="Inagaki F."/>
            <person name="Takami H."/>
        </authorList>
    </citation>
    <scope>NUCLEOTIDE SEQUENCE</scope>
    <source>
        <strain evidence="1">Expedition CK06-06</strain>
    </source>
</reference>
<accession>X1KMD3</accession>
<evidence type="ECO:0008006" key="2">
    <source>
        <dbReference type="Google" id="ProtNLM"/>
    </source>
</evidence>
<evidence type="ECO:0000313" key="1">
    <source>
        <dbReference type="EMBL" id="GAI07833.1"/>
    </source>
</evidence>
<dbReference type="SUPFAM" id="SSF102588">
    <property type="entry name" value="LmbE-like"/>
    <property type="match status" value="1"/>
</dbReference>